<proteinExistence type="predicted"/>
<feature type="region of interest" description="Disordered" evidence="1">
    <location>
        <begin position="127"/>
        <end position="148"/>
    </location>
</feature>
<evidence type="ECO:0000313" key="3">
    <source>
        <dbReference type="EMBL" id="NKT78127.1"/>
    </source>
</evidence>
<reference evidence="2" key="1">
    <citation type="submission" date="2019-11" db="EMBL/GenBank/DDBJ databases">
        <title>Spread of Macrolides and rifampicin resistant Rhodococcus equi in clinical isolates in the USA.</title>
        <authorList>
            <person name="Alvarez-Narvaez S."/>
            <person name="Huber L."/>
            <person name="Cohen N.D."/>
            <person name="Slovis N."/>
            <person name="Greiter M."/>
            <person name="Giguere S."/>
            <person name="Hart K."/>
        </authorList>
    </citation>
    <scope>NUCLEOTIDE SEQUENCE</scope>
    <source>
        <strain evidence="2">Lh_17</strain>
    </source>
</reference>
<dbReference type="RefSeq" id="WP_084846526.1">
    <property type="nucleotide sequence ID" value="NZ_JAJNNF010000048.1"/>
</dbReference>
<comment type="caution">
    <text evidence="2">The sequence shown here is derived from an EMBL/GenBank/DDBJ whole genome shotgun (WGS) entry which is preliminary data.</text>
</comment>
<gene>
    <name evidence="2" type="ORF">GS441_18875</name>
    <name evidence="3" type="ORF">GS882_08425</name>
</gene>
<name>A0A9Q2SBH9_RHOHA</name>
<evidence type="ECO:0000256" key="1">
    <source>
        <dbReference type="SAM" id="MobiDB-lite"/>
    </source>
</evidence>
<dbReference type="AlphaFoldDB" id="A0A9Q2SBH9"/>
<dbReference type="Pfam" id="PF12691">
    <property type="entry name" value="Phage_tail_terminator_6"/>
    <property type="match status" value="1"/>
</dbReference>
<sequence length="148" mass="16591">MTARPPTSTELEAALAQRIADSGLARYQATGAYPASEIPAIFFGTMPDKPNAAILINVYNDDRDRDPHTPIYLVQLRFRSSTGSRRDAEQLGNRVFDDLDDRVNERSNSQWGLIRVLHCHRHLRAPAAPDGNGRWSRPDSYTIMTNPS</sequence>
<dbReference type="Proteomes" id="UP000603463">
    <property type="component" value="Unassembled WGS sequence"/>
</dbReference>
<accession>A0A9Q2SBH9</accession>
<evidence type="ECO:0000313" key="4">
    <source>
        <dbReference type="Proteomes" id="UP000808906"/>
    </source>
</evidence>
<protein>
    <submittedName>
        <fullName evidence="2">Uncharacterized protein</fullName>
    </submittedName>
</protein>
<dbReference type="Proteomes" id="UP000808906">
    <property type="component" value="Unassembled WGS sequence"/>
</dbReference>
<reference evidence="3" key="2">
    <citation type="journal article" date="2020" name="Environ. Microbiol.">
        <title>The novel and transferable erm(51) gene confers Macrolides, Lincosamides, and Streptogramins B (MLSB) resistance to clonal Rhodococcus equi in the environment.</title>
        <authorList>
            <person name="Huber L."/>
            <person name="Giguere S."/>
            <person name="Slovis N.M."/>
            <person name="Alvarez-Narvaez S."/>
            <person name="Hart K.A."/>
            <person name="Greiter M."/>
            <person name="Morris E.R.A."/>
            <person name="Cohen N.D."/>
        </authorList>
    </citation>
    <scope>NUCLEOTIDE SEQUENCE</scope>
    <source>
        <strain evidence="3">Lh_116_1</strain>
    </source>
</reference>
<organism evidence="2 4">
    <name type="scientific">Rhodococcus hoagii</name>
    <name type="common">Corynebacterium equii</name>
    <dbReference type="NCBI Taxonomy" id="43767"/>
    <lineage>
        <taxon>Bacteria</taxon>
        <taxon>Bacillati</taxon>
        <taxon>Actinomycetota</taxon>
        <taxon>Actinomycetes</taxon>
        <taxon>Mycobacteriales</taxon>
        <taxon>Nocardiaceae</taxon>
        <taxon>Prescottella</taxon>
    </lineage>
</organism>
<dbReference type="EMBL" id="WUXR01000012">
    <property type="protein sequence ID" value="MBM4567406.1"/>
    <property type="molecule type" value="Genomic_DNA"/>
</dbReference>
<dbReference type="EMBL" id="WVBC01000030">
    <property type="protein sequence ID" value="NKT78127.1"/>
    <property type="molecule type" value="Genomic_DNA"/>
</dbReference>
<evidence type="ECO:0000313" key="2">
    <source>
        <dbReference type="EMBL" id="MBM4567406.1"/>
    </source>
</evidence>
<dbReference type="InterPro" id="IPR024411">
    <property type="entry name" value="Tail_terminator_phage"/>
</dbReference>